<proteinExistence type="predicted"/>
<comment type="caution">
    <text evidence="2">The sequence shown here is derived from an EMBL/GenBank/DDBJ whole genome shotgun (WGS) entry which is preliminary data.</text>
</comment>
<dbReference type="InterPro" id="IPR010982">
    <property type="entry name" value="Lambda_DNA-bd_dom_sf"/>
</dbReference>
<evidence type="ECO:0000313" key="3">
    <source>
        <dbReference type="Proteomes" id="UP000286351"/>
    </source>
</evidence>
<dbReference type="InterPro" id="IPR013430">
    <property type="entry name" value="Toxin_antidote_HigA"/>
</dbReference>
<dbReference type="GO" id="GO:0003677">
    <property type="term" value="F:DNA binding"/>
    <property type="evidence" value="ECO:0007669"/>
    <property type="project" value="UniProtKB-KW"/>
</dbReference>
<evidence type="ECO:0000313" key="2">
    <source>
        <dbReference type="EMBL" id="RON40704.1"/>
    </source>
</evidence>
<evidence type="ECO:0000256" key="1">
    <source>
        <dbReference type="ARBA" id="ARBA00023125"/>
    </source>
</evidence>
<name>A0A423JSV9_9PSED</name>
<protein>
    <submittedName>
        <fullName evidence="2">Addiction module antidote protein, HigA family</fullName>
    </submittedName>
</protein>
<sequence>MNSNGMRPVHPGEILQEEFLDPLGISESAFARSLNETLKVVNEIVMQQRCVSADLAGKLSRYLNTTPEFWLNLQSTYDLRKAEIGRGRALAT</sequence>
<gene>
    <name evidence="2" type="ORF">BK664_06385</name>
</gene>
<dbReference type="RefSeq" id="WP_123365064.1">
    <property type="nucleotide sequence ID" value="NZ_MOBO01000005.1"/>
</dbReference>
<dbReference type="PANTHER" id="PTHR36924">
    <property type="entry name" value="ANTITOXIN HIGA-1"/>
    <property type="match status" value="1"/>
</dbReference>
<reference evidence="2 3" key="1">
    <citation type="submission" date="2016-10" db="EMBL/GenBank/DDBJ databases">
        <title>Comparative genome analysis of multiple Pseudomonas spp. focuses on biocontrol and plant growth promoting traits.</title>
        <authorList>
            <person name="Tao X.-Y."/>
            <person name="Taylor C.G."/>
        </authorList>
    </citation>
    <scope>NUCLEOTIDE SEQUENCE [LARGE SCALE GENOMIC DNA]</scope>
    <source>
        <strain evidence="2 3">38D4</strain>
    </source>
</reference>
<dbReference type="EMBL" id="MOBO01000005">
    <property type="protein sequence ID" value="RON40704.1"/>
    <property type="molecule type" value="Genomic_DNA"/>
</dbReference>
<dbReference type="NCBIfam" id="TIGR02607">
    <property type="entry name" value="antidote_HigA"/>
    <property type="match status" value="1"/>
</dbReference>
<accession>A0A423JSV9</accession>
<dbReference type="Proteomes" id="UP000286351">
    <property type="component" value="Unassembled WGS sequence"/>
</dbReference>
<dbReference type="AlphaFoldDB" id="A0A423JSV9"/>
<dbReference type="SUPFAM" id="SSF47413">
    <property type="entry name" value="lambda repressor-like DNA-binding domains"/>
    <property type="match status" value="1"/>
</dbReference>
<dbReference type="PANTHER" id="PTHR36924:SF1">
    <property type="entry name" value="ANTITOXIN HIGA-1"/>
    <property type="match status" value="1"/>
</dbReference>
<organism evidence="2 3">
    <name type="scientific">Pseudomonas brassicacearum</name>
    <dbReference type="NCBI Taxonomy" id="930166"/>
    <lineage>
        <taxon>Bacteria</taxon>
        <taxon>Pseudomonadati</taxon>
        <taxon>Pseudomonadota</taxon>
        <taxon>Gammaproteobacteria</taxon>
        <taxon>Pseudomonadales</taxon>
        <taxon>Pseudomonadaceae</taxon>
        <taxon>Pseudomonas</taxon>
    </lineage>
</organism>
<keyword evidence="1" id="KW-0238">DNA-binding</keyword>
<dbReference type="Gene3D" id="1.10.260.40">
    <property type="entry name" value="lambda repressor-like DNA-binding domains"/>
    <property type="match status" value="1"/>
</dbReference>